<evidence type="ECO:0000256" key="1">
    <source>
        <dbReference type="SAM" id="Phobius"/>
    </source>
</evidence>
<accession>A0A024LPU1</accession>
<keyword evidence="1" id="KW-0812">Transmembrane</keyword>
<dbReference type="EMBL" id="HG977196">
    <property type="protein sequence ID" value="CDP79751.1"/>
    <property type="molecule type" value="Genomic_DNA"/>
</dbReference>
<organism evidence="2">
    <name type="scientific">Bartonella schoenbuchensis</name>
    <dbReference type="NCBI Taxonomy" id="165694"/>
    <lineage>
        <taxon>Bacteria</taxon>
        <taxon>Pseudomonadati</taxon>
        <taxon>Pseudomonadota</taxon>
        <taxon>Alphaproteobacteria</taxon>
        <taxon>Hyphomicrobiales</taxon>
        <taxon>Bartonellaceae</taxon>
        <taxon>Bartonella</taxon>
    </lineage>
</organism>
<dbReference type="InterPro" id="IPR003425">
    <property type="entry name" value="CCB3/YggT"/>
</dbReference>
<proteinExistence type="predicted"/>
<protein>
    <submittedName>
        <fullName evidence="2">Hypothetical membrane protein, YGGT family</fullName>
    </submittedName>
</protein>
<name>A0A024LPU1_9HYPH</name>
<feature type="transmembrane region" description="Helical" evidence="1">
    <location>
        <begin position="72"/>
        <end position="92"/>
    </location>
</feature>
<dbReference type="Pfam" id="PF02325">
    <property type="entry name" value="CCB3_YggT"/>
    <property type="match status" value="1"/>
</dbReference>
<keyword evidence="1" id="KW-1133">Transmembrane helix</keyword>
<reference evidence="2" key="2">
    <citation type="submission" date="2014-05" db="EMBL/GenBank/DDBJ databases">
        <title>Genome sequencing of Bartonella spp. isolated from human blood.</title>
        <authorList>
            <person name="Raoult D."/>
        </authorList>
    </citation>
    <scope>NUCLEOTIDE SEQUENCE</scope>
    <source>
        <strain evidence="2">MVT06</strain>
    </source>
</reference>
<reference evidence="2" key="1">
    <citation type="submission" date="2013-11" db="EMBL/GenBank/DDBJ databases">
        <authorList>
            <person name="GENOMES U."/>
        </authorList>
    </citation>
    <scope>NUCLEOTIDE SEQUENCE</scope>
    <source>
        <strain evidence="2">MVT06</strain>
    </source>
</reference>
<keyword evidence="1" id="KW-0472">Membrane</keyword>
<sequence>MIYALLQVIDLILSIYVAVLIANVVFSWLCAFNIINMRNPFVTMIGNFLYCATEPILGRIRYFLPNLGAIDISPLIVFLIIYFIRIFMWRAYIGLFL</sequence>
<dbReference type="GO" id="GO:0016020">
    <property type="term" value="C:membrane"/>
    <property type="evidence" value="ECO:0007669"/>
    <property type="project" value="InterPro"/>
</dbReference>
<dbReference type="AlphaFoldDB" id="A0A024LPU1"/>
<feature type="transmembrane region" description="Helical" evidence="1">
    <location>
        <begin position="12"/>
        <end position="35"/>
    </location>
</feature>
<evidence type="ECO:0000313" key="2">
    <source>
        <dbReference type="EMBL" id="CDP79751.1"/>
    </source>
</evidence>
<gene>
    <name evidence="2" type="ORF">BN1046_00654</name>
</gene>